<dbReference type="Pfam" id="PF00528">
    <property type="entry name" value="BPD_transp_1"/>
    <property type="match status" value="2"/>
</dbReference>
<evidence type="ECO:0000256" key="4">
    <source>
        <dbReference type="ARBA" id="ARBA00022475"/>
    </source>
</evidence>
<feature type="transmembrane region" description="Helical" evidence="8">
    <location>
        <begin position="361"/>
        <end position="382"/>
    </location>
</feature>
<dbReference type="Proteomes" id="UP000198844">
    <property type="component" value="Unassembled WGS sequence"/>
</dbReference>
<protein>
    <submittedName>
        <fullName evidence="11">ABC-type spermidine/putrescine transport system, permease component I</fullName>
    </submittedName>
</protein>
<feature type="transmembrane region" description="Helical" evidence="8">
    <location>
        <begin position="451"/>
        <end position="473"/>
    </location>
</feature>
<dbReference type="SUPFAM" id="SSF161098">
    <property type="entry name" value="MetI-like"/>
    <property type="match status" value="2"/>
</dbReference>
<sequence length="611" mass="66392">MNHSALSARPSQPAGPAQPIQPAPRRPTWRAWLRPGAKGAPLVVLLLVMLVYPVGQLLMLSIHNDTGFTLIEYKRLFASSVYVDVLLITLKVSLWTTFFSVLTGYPIAYLISSATRARKNRLLFWVLLSFWTSFLVRTFAWVVLLGRNGVINQLLLKLGIIDEPLSLLYHFSSVIVGMVHALMPLAVLTMLSVMENIDRRLPSAAATLGARPGTVFWKVYFPLSLPGVAAGALMVFVTAIGFFITPTLLGGRHQTMITQLIIDQVMQALNWGFAGAISVLLLAVVLIVFLVYDRMVGLSTMAGESAGAKGSRAGGWSRKLGDLILTALGNATDALLAVLPRSRKGPKRSMSGSGESLTLRVIVFLLLVFLSAPAFLMIPLSFDSSSGLAWPPHGFSLQWYRQIVDSPLWMQAITRSMLVGIGTGLLSMLIGTPAAFLLVRGGMRGKAAMLAFVLSPIVVPRMIIAVGIFYFFAKIGLVGSSLGLVLAHTTVAVPYVVITMMAVLRNYDTRLDLAAQSMGARPWATLRRVTFPILGAGLMSSFLFAFATSFDELTIALFTSGGLSTTLPKQFWDEITMQISPVIAAVSTCLFIFIAALIWVADRLRRRSLTA</sequence>
<dbReference type="InterPro" id="IPR000515">
    <property type="entry name" value="MetI-like"/>
</dbReference>
<keyword evidence="6 8" id="KW-1133">Transmembrane helix</keyword>
<organism evidence="11 12">
    <name type="scientific">Paraburkholderia aspalathi</name>
    <dbReference type="NCBI Taxonomy" id="1324617"/>
    <lineage>
        <taxon>Bacteria</taxon>
        <taxon>Pseudomonadati</taxon>
        <taxon>Pseudomonadota</taxon>
        <taxon>Betaproteobacteria</taxon>
        <taxon>Burkholderiales</taxon>
        <taxon>Burkholderiaceae</taxon>
        <taxon>Paraburkholderia</taxon>
    </lineage>
</organism>
<evidence type="ECO:0000256" key="9">
    <source>
        <dbReference type="SAM" id="MobiDB-lite"/>
    </source>
</evidence>
<evidence type="ECO:0000313" key="12">
    <source>
        <dbReference type="Proteomes" id="UP000198844"/>
    </source>
</evidence>
<dbReference type="PANTHER" id="PTHR42929:SF5">
    <property type="entry name" value="ABC TRANSPORTER PERMEASE PROTEIN"/>
    <property type="match status" value="1"/>
</dbReference>
<keyword evidence="5 8" id="KW-0812">Transmembrane</keyword>
<evidence type="ECO:0000256" key="5">
    <source>
        <dbReference type="ARBA" id="ARBA00022692"/>
    </source>
</evidence>
<keyword evidence="3 8" id="KW-0813">Transport</keyword>
<feature type="transmembrane region" description="Helical" evidence="8">
    <location>
        <begin position="579"/>
        <end position="601"/>
    </location>
</feature>
<feature type="transmembrane region" description="Helical" evidence="8">
    <location>
        <begin position="122"/>
        <end position="147"/>
    </location>
</feature>
<dbReference type="EMBL" id="FPBH01000001">
    <property type="protein sequence ID" value="SFT40544.1"/>
    <property type="molecule type" value="Genomic_DNA"/>
</dbReference>
<comment type="similarity">
    <text evidence="2">Belongs to the binding-protein-dependent transport system permease family. CysTW subfamily.</text>
</comment>
<feature type="transmembrane region" description="Helical" evidence="8">
    <location>
        <begin position="40"/>
        <end position="62"/>
    </location>
</feature>
<gene>
    <name evidence="11" type="ORF">SAMN05192563_1001105</name>
</gene>
<feature type="transmembrane region" description="Helical" evidence="8">
    <location>
        <begin position="269"/>
        <end position="292"/>
    </location>
</feature>
<accession>A0A1I6XS35</accession>
<evidence type="ECO:0000256" key="8">
    <source>
        <dbReference type="RuleBase" id="RU363032"/>
    </source>
</evidence>
<evidence type="ECO:0000256" key="7">
    <source>
        <dbReference type="ARBA" id="ARBA00023136"/>
    </source>
</evidence>
<dbReference type="Gene3D" id="1.10.3720.10">
    <property type="entry name" value="MetI-like"/>
    <property type="match status" value="2"/>
</dbReference>
<proteinExistence type="inferred from homology"/>
<dbReference type="PANTHER" id="PTHR42929">
    <property type="entry name" value="INNER MEMBRANE ABC TRANSPORTER PERMEASE PROTEIN YDCU-RELATED-RELATED"/>
    <property type="match status" value="1"/>
</dbReference>
<evidence type="ECO:0000313" key="11">
    <source>
        <dbReference type="EMBL" id="SFT40544.1"/>
    </source>
</evidence>
<feature type="transmembrane region" description="Helical" evidence="8">
    <location>
        <begin position="485"/>
        <end position="504"/>
    </location>
</feature>
<reference evidence="11 12" key="1">
    <citation type="submission" date="2016-10" db="EMBL/GenBank/DDBJ databases">
        <authorList>
            <person name="de Groot N.N."/>
        </authorList>
    </citation>
    <scope>NUCLEOTIDE SEQUENCE [LARGE SCALE GENOMIC DNA]</scope>
    <source>
        <strain evidence="11 12">LMG 27731</strain>
    </source>
</reference>
<keyword evidence="4" id="KW-1003">Cell membrane</keyword>
<feature type="transmembrane region" description="Helical" evidence="8">
    <location>
        <begin position="167"/>
        <end position="191"/>
    </location>
</feature>
<feature type="region of interest" description="Disordered" evidence="9">
    <location>
        <begin position="1"/>
        <end position="24"/>
    </location>
</feature>
<dbReference type="GO" id="GO:0005886">
    <property type="term" value="C:plasma membrane"/>
    <property type="evidence" value="ECO:0007669"/>
    <property type="project" value="UniProtKB-SubCell"/>
</dbReference>
<dbReference type="InterPro" id="IPR035906">
    <property type="entry name" value="MetI-like_sf"/>
</dbReference>
<dbReference type="GO" id="GO:0055085">
    <property type="term" value="P:transmembrane transport"/>
    <property type="evidence" value="ECO:0007669"/>
    <property type="project" value="InterPro"/>
</dbReference>
<name>A0A1I6XS35_9BURK</name>
<feature type="transmembrane region" description="Helical" evidence="8">
    <location>
        <begin position="417"/>
        <end position="439"/>
    </location>
</feature>
<dbReference type="CDD" id="cd06261">
    <property type="entry name" value="TM_PBP2"/>
    <property type="match status" value="2"/>
</dbReference>
<dbReference type="PROSITE" id="PS50928">
    <property type="entry name" value="ABC_TM1"/>
    <property type="match status" value="2"/>
</dbReference>
<keyword evidence="7 8" id="KW-0472">Membrane</keyword>
<feature type="domain" description="ABC transmembrane type-1" evidence="10">
    <location>
        <begin position="86"/>
        <end position="292"/>
    </location>
</feature>
<feature type="domain" description="ABC transmembrane type-1" evidence="10">
    <location>
        <begin position="413"/>
        <end position="601"/>
    </location>
</feature>
<dbReference type="AlphaFoldDB" id="A0A1I6XS35"/>
<feature type="transmembrane region" description="Helical" evidence="8">
    <location>
        <begin position="82"/>
        <end position="110"/>
    </location>
</feature>
<dbReference type="OrthoDB" id="9808619at2"/>
<evidence type="ECO:0000256" key="2">
    <source>
        <dbReference type="ARBA" id="ARBA00007069"/>
    </source>
</evidence>
<comment type="subcellular location">
    <subcellularLocation>
        <location evidence="1 8">Cell membrane</location>
        <topology evidence="1 8">Multi-pass membrane protein</topology>
    </subcellularLocation>
</comment>
<feature type="transmembrane region" description="Helical" evidence="8">
    <location>
        <begin position="525"/>
        <end position="547"/>
    </location>
</feature>
<feature type="transmembrane region" description="Helical" evidence="8">
    <location>
        <begin position="227"/>
        <end position="249"/>
    </location>
</feature>
<evidence type="ECO:0000256" key="3">
    <source>
        <dbReference type="ARBA" id="ARBA00022448"/>
    </source>
</evidence>
<evidence type="ECO:0000256" key="1">
    <source>
        <dbReference type="ARBA" id="ARBA00004651"/>
    </source>
</evidence>
<evidence type="ECO:0000256" key="6">
    <source>
        <dbReference type="ARBA" id="ARBA00022989"/>
    </source>
</evidence>
<evidence type="ECO:0000259" key="10">
    <source>
        <dbReference type="PROSITE" id="PS50928"/>
    </source>
</evidence>